<dbReference type="OrthoDB" id="9815600at2"/>
<dbReference type="STRING" id="435.A0U92_01540"/>
<dbReference type="EMBL" id="CP014692">
    <property type="protein sequence ID" value="AQS83665.1"/>
    <property type="molecule type" value="Genomic_DNA"/>
</dbReference>
<dbReference type="eggNOG" id="COG2919">
    <property type="taxonomic scope" value="Bacteria"/>
</dbReference>
<organism evidence="1 2">
    <name type="scientific">Acetobacter aceti</name>
    <dbReference type="NCBI Taxonomy" id="435"/>
    <lineage>
        <taxon>Bacteria</taxon>
        <taxon>Pseudomonadati</taxon>
        <taxon>Pseudomonadota</taxon>
        <taxon>Alphaproteobacteria</taxon>
        <taxon>Acetobacterales</taxon>
        <taxon>Acetobacteraceae</taxon>
        <taxon>Acetobacter</taxon>
        <taxon>Acetobacter subgen. Acetobacter</taxon>
    </lineage>
</organism>
<dbReference type="Proteomes" id="UP000188937">
    <property type="component" value="Chromosome"/>
</dbReference>
<dbReference type="RefSeq" id="WP_077811695.1">
    <property type="nucleotide sequence ID" value="NZ_CP014692.1"/>
</dbReference>
<name>A0A1U9KCX6_ACEAC</name>
<sequence>MQLGRIVRRAVNAVLPPSVFLALTGYFCWQATQGAHGLKSYHEQLHLLDEAHESQVNAVTEQAAWRRRVSGLSEGALNADILDERARAMLNLANPNDIVVPYDKHAQLF</sequence>
<proteinExistence type="predicted"/>
<accession>A0A1U9KCX6</accession>
<reference evidence="1 2" key="1">
    <citation type="submission" date="2016-03" db="EMBL/GenBank/DDBJ databases">
        <title>Acetic acid bacteria sequencing.</title>
        <authorList>
            <person name="Brandt J."/>
            <person name="Jakob F."/>
            <person name="Vogel R.F."/>
        </authorList>
    </citation>
    <scope>NUCLEOTIDE SEQUENCE [LARGE SCALE GENOMIC DNA]</scope>
    <source>
        <strain evidence="1 2">TMW2.1153</strain>
    </source>
</reference>
<evidence type="ECO:0000313" key="2">
    <source>
        <dbReference type="Proteomes" id="UP000188937"/>
    </source>
</evidence>
<keyword evidence="2" id="KW-1185">Reference proteome</keyword>
<protein>
    <submittedName>
        <fullName evidence="1">Septation inhibitor protein</fullName>
    </submittedName>
</protein>
<dbReference type="AlphaFoldDB" id="A0A1U9KCX6"/>
<dbReference type="KEGG" id="aace:A0U92_01540"/>
<evidence type="ECO:0000313" key="1">
    <source>
        <dbReference type="EMBL" id="AQS83665.1"/>
    </source>
</evidence>
<gene>
    <name evidence="1" type="ORF">A0U92_01540</name>
</gene>